<keyword evidence="3" id="KW-0732">Signal</keyword>
<dbReference type="InterPro" id="IPR016147">
    <property type="entry name" value="Pili_assmbl_chaperone_N"/>
</dbReference>
<evidence type="ECO:0000256" key="2">
    <source>
        <dbReference type="ARBA" id="ARBA00007399"/>
    </source>
</evidence>
<evidence type="ECO:0000256" key="5">
    <source>
        <dbReference type="ARBA" id="ARBA00023186"/>
    </source>
</evidence>
<proteinExistence type="inferred from homology"/>
<protein>
    <submittedName>
        <fullName evidence="8">Molecular chaperone</fullName>
    </submittedName>
</protein>
<dbReference type="InterPro" id="IPR016148">
    <property type="entry name" value="Pili_assmbl_chaperone_C"/>
</dbReference>
<feature type="domain" description="Pili assembly chaperone N-terminal" evidence="6">
    <location>
        <begin position="18"/>
        <end position="138"/>
    </location>
</feature>
<evidence type="ECO:0000313" key="9">
    <source>
        <dbReference type="Proteomes" id="UP000297391"/>
    </source>
</evidence>
<reference evidence="8 9" key="1">
    <citation type="journal article" date="2019" name="Syst. Appl. Microbiol.">
        <title>New species of pathogenic Pseudomonas isolated from citrus in Tunisia: Proposal of Pseudomonas kairouanensis sp. nov. and Pseudomonas nabeulensis sp. nov.</title>
        <authorList>
            <person name="Oueslati M."/>
            <person name="Mulet M."/>
            <person name="Gomila M."/>
            <person name="Berge O."/>
            <person name="Hajlaoui M.R."/>
            <person name="Lalucat J."/>
            <person name="Sadfi-Zouaoui N."/>
            <person name="Garcia-Valdes E."/>
        </authorList>
    </citation>
    <scope>NUCLEOTIDE SEQUENCE [LARGE SCALE GENOMIC DNA]</scope>
    <source>
        <strain evidence="8 9">KC12</strain>
    </source>
</reference>
<keyword evidence="4" id="KW-0574">Periplasm</keyword>
<keyword evidence="9" id="KW-1185">Reference proteome</keyword>
<evidence type="ECO:0000259" key="7">
    <source>
        <dbReference type="Pfam" id="PF02753"/>
    </source>
</evidence>
<dbReference type="RefSeq" id="WP_135290439.1">
    <property type="nucleotide sequence ID" value="NZ_QUZU01000023.1"/>
</dbReference>
<dbReference type="InterPro" id="IPR050643">
    <property type="entry name" value="Periplasmic_pilus_chap"/>
</dbReference>
<dbReference type="PRINTS" id="PR00969">
    <property type="entry name" value="CHAPERONPILI"/>
</dbReference>
<evidence type="ECO:0000259" key="6">
    <source>
        <dbReference type="Pfam" id="PF00345"/>
    </source>
</evidence>
<dbReference type="PANTHER" id="PTHR30251:SF2">
    <property type="entry name" value="FIMBRIAL CHAPERONE YADV-RELATED"/>
    <property type="match status" value="1"/>
</dbReference>
<evidence type="ECO:0000256" key="1">
    <source>
        <dbReference type="ARBA" id="ARBA00004418"/>
    </source>
</evidence>
<feature type="domain" description="Pili assembly chaperone C-terminal" evidence="7">
    <location>
        <begin position="160"/>
        <end position="219"/>
    </location>
</feature>
<dbReference type="GO" id="GO:0030288">
    <property type="term" value="C:outer membrane-bounded periplasmic space"/>
    <property type="evidence" value="ECO:0007669"/>
    <property type="project" value="InterPro"/>
</dbReference>
<dbReference type="InterPro" id="IPR001829">
    <property type="entry name" value="Pili_assmbl_chaperone_bac"/>
</dbReference>
<dbReference type="SUPFAM" id="SSF49584">
    <property type="entry name" value="Periplasmic chaperone C-domain"/>
    <property type="match status" value="1"/>
</dbReference>
<dbReference type="OrthoDB" id="9131059at2"/>
<dbReference type="Pfam" id="PF02753">
    <property type="entry name" value="PapD_C"/>
    <property type="match status" value="1"/>
</dbReference>
<dbReference type="Gene3D" id="2.60.40.10">
    <property type="entry name" value="Immunoglobulins"/>
    <property type="match status" value="2"/>
</dbReference>
<sequence length="230" mass="25606">MRGLSLCCLLACNAMADVVIDRTRILYPAASREVSVQLTNPADTPRLVQVWIDNGDARLPPEYSDVPFSVTPPMLRLEPGKGKALRVAFHPAQGQGMATDQESVYWLNVLSIRPTPSGNHLNLAFRTRIKLFLRPEALPTSRTPLQWRVLSHSPLQLEARNESVYHVTLSQVAWRVAGVDYRNDDPPMIPPKTTLVLPLQGQSAHPAGTGVLRFIVLDDHAIARHYEQPL</sequence>
<comment type="subcellular location">
    <subcellularLocation>
        <location evidence="1">Periplasm</location>
    </subcellularLocation>
</comment>
<dbReference type="AlphaFoldDB" id="A0A4Z0AN18"/>
<comment type="similarity">
    <text evidence="2">Belongs to the periplasmic pilus chaperone family.</text>
</comment>
<dbReference type="PANTHER" id="PTHR30251">
    <property type="entry name" value="PILUS ASSEMBLY CHAPERONE"/>
    <property type="match status" value="1"/>
</dbReference>
<evidence type="ECO:0000313" key="8">
    <source>
        <dbReference type="EMBL" id="TFY87549.1"/>
    </source>
</evidence>
<dbReference type="Pfam" id="PF00345">
    <property type="entry name" value="PapD_N"/>
    <property type="match status" value="1"/>
</dbReference>
<dbReference type="InterPro" id="IPR008962">
    <property type="entry name" value="PapD-like_sf"/>
</dbReference>
<evidence type="ECO:0000256" key="4">
    <source>
        <dbReference type="ARBA" id="ARBA00022764"/>
    </source>
</evidence>
<dbReference type="InterPro" id="IPR013783">
    <property type="entry name" value="Ig-like_fold"/>
</dbReference>
<accession>A0A4Z0AN18</accession>
<keyword evidence="5" id="KW-0143">Chaperone</keyword>
<dbReference type="EMBL" id="QUZU01000023">
    <property type="protein sequence ID" value="TFY87549.1"/>
    <property type="molecule type" value="Genomic_DNA"/>
</dbReference>
<dbReference type="Proteomes" id="UP000297391">
    <property type="component" value="Unassembled WGS sequence"/>
</dbReference>
<name>A0A4Z0AN18_9PSED</name>
<evidence type="ECO:0000256" key="3">
    <source>
        <dbReference type="ARBA" id="ARBA00022729"/>
    </source>
</evidence>
<comment type="caution">
    <text evidence="8">The sequence shown here is derived from an EMBL/GenBank/DDBJ whole genome shotgun (WGS) entry which is preliminary data.</text>
</comment>
<organism evidence="8 9">
    <name type="scientific">Pseudomonas kairouanensis</name>
    <dbReference type="NCBI Taxonomy" id="2293832"/>
    <lineage>
        <taxon>Bacteria</taxon>
        <taxon>Pseudomonadati</taxon>
        <taxon>Pseudomonadota</taxon>
        <taxon>Gammaproteobacteria</taxon>
        <taxon>Pseudomonadales</taxon>
        <taxon>Pseudomonadaceae</taxon>
        <taxon>Pseudomonas</taxon>
    </lineage>
</organism>
<dbReference type="SUPFAM" id="SSF49354">
    <property type="entry name" value="PapD-like"/>
    <property type="match status" value="1"/>
</dbReference>
<gene>
    <name evidence="8" type="ORF">DYL59_18395</name>
</gene>
<dbReference type="InterPro" id="IPR036316">
    <property type="entry name" value="Pili_assmbl_chap_C_dom_sf"/>
</dbReference>
<dbReference type="GO" id="GO:0071555">
    <property type="term" value="P:cell wall organization"/>
    <property type="evidence" value="ECO:0007669"/>
    <property type="project" value="InterPro"/>
</dbReference>